<keyword evidence="7" id="KW-0690">Ribosome biogenesis</keyword>
<keyword evidence="10" id="KW-1185">Reference proteome</keyword>
<sequence length="186" mass="19832">MLYGAPMTDQAPSAPALVDCVIEDPRWDDADLPALSETAARAVLTRLGIGPAGYEICVMGCDDARIATLNTEFRGKPTPTNVLSWPAEELAPEDEGGTPDLPEEAPDGPEAEIFGPVELGDIAISWDTCAREAAEADKAFTDHVTHLVVHGILHLLGYDHVRDGDAELMEGLETEILGKLGIADPY</sequence>
<dbReference type="HAMAP" id="MF_00009">
    <property type="entry name" value="Endoribonucl_YbeY"/>
    <property type="match status" value="1"/>
</dbReference>
<evidence type="ECO:0000313" key="10">
    <source>
        <dbReference type="Proteomes" id="UP000193963"/>
    </source>
</evidence>
<comment type="similarity">
    <text evidence="1 7">Belongs to the endoribonuclease YbeY family.</text>
</comment>
<dbReference type="InterPro" id="IPR002036">
    <property type="entry name" value="YbeY"/>
</dbReference>
<dbReference type="GO" id="GO:0004222">
    <property type="term" value="F:metalloendopeptidase activity"/>
    <property type="evidence" value="ECO:0007669"/>
    <property type="project" value="InterPro"/>
</dbReference>
<dbReference type="Proteomes" id="UP000193963">
    <property type="component" value="Unassembled WGS sequence"/>
</dbReference>
<dbReference type="InterPro" id="IPR023091">
    <property type="entry name" value="MetalPrtase_cat_dom_sf_prd"/>
</dbReference>
<feature type="region of interest" description="Disordered" evidence="8">
    <location>
        <begin position="90"/>
        <end position="109"/>
    </location>
</feature>
<dbReference type="Gene3D" id="3.40.390.30">
    <property type="entry name" value="Metalloproteases ('zincins'), catalytic domain"/>
    <property type="match status" value="1"/>
</dbReference>
<dbReference type="PANTHER" id="PTHR46986:SF1">
    <property type="entry name" value="ENDORIBONUCLEASE YBEY, CHLOROPLASTIC"/>
    <property type="match status" value="1"/>
</dbReference>
<evidence type="ECO:0000256" key="5">
    <source>
        <dbReference type="ARBA" id="ARBA00022801"/>
    </source>
</evidence>
<feature type="binding site" evidence="7">
    <location>
        <position position="160"/>
    </location>
    <ligand>
        <name>Zn(2+)</name>
        <dbReference type="ChEBI" id="CHEBI:29105"/>
        <note>catalytic</note>
    </ligand>
</feature>
<keyword evidence="4 7" id="KW-0255">Endonuclease</keyword>
<comment type="function">
    <text evidence="7">Single strand-specific metallo-endoribonuclease involved in late-stage 70S ribosome quality control and in maturation of the 3' terminus of the 16S rRNA.</text>
</comment>
<proteinExistence type="inferred from homology"/>
<evidence type="ECO:0000256" key="2">
    <source>
        <dbReference type="ARBA" id="ARBA00022722"/>
    </source>
</evidence>
<evidence type="ECO:0000313" key="9">
    <source>
        <dbReference type="EMBL" id="SLN65205.1"/>
    </source>
</evidence>
<dbReference type="Pfam" id="PF02130">
    <property type="entry name" value="YbeY"/>
    <property type="match status" value="1"/>
</dbReference>
<keyword evidence="6 7" id="KW-0862">Zinc</keyword>
<dbReference type="NCBIfam" id="TIGR00043">
    <property type="entry name" value="rRNA maturation RNase YbeY"/>
    <property type="match status" value="1"/>
</dbReference>
<comment type="subcellular location">
    <subcellularLocation>
        <location evidence="7">Cytoplasm</location>
    </subcellularLocation>
</comment>
<evidence type="ECO:0000256" key="8">
    <source>
        <dbReference type="SAM" id="MobiDB-lite"/>
    </source>
</evidence>
<dbReference type="PROSITE" id="PS01306">
    <property type="entry name" value="UPF0054"/>
    <property type="match status" value="1"/>
</dbReference>
<feature type="binding site" evidence="7">
    <location>
        <position position="150"/>
    </location>
    <ligand>
        <name>Zn(2+)</name>
        <dbReference type="ChEBI" id="CHEBI:29105"/>
        <note>catalytic</note>
    </ligand>
</feature>
<gene>
    <name evidence="7 9" type="primary">ybeY</name>
    <name evidence="9" type="ORF">PSM7751_03338</name>
</gene>
<dbReference type="EC" id="3.1.-.-" evidence="7"/>
<dbReference type="GO" id="GO:0008270">
    <property type="term" value="F:zinc ion binding"/>
    <property type="evidence" value="ECO:0007669"/>
    <property type="project" value="UniProtKB-UniRule"/>
</dbReference>
<protein>
    <recommendedName>
        <fullName evidence="7">Endoribonuclease YbeY</fullName>
        <ecNumber evidence="7">3.1.-.-</ecNumber>
    </recommendedName>
</protein>
<evidence type="ECO:0000256" key="1">
    <source>
        <dbReference type="ARBA" id="ARBA00010875"/>
    </source>
</evidence>
<feature type="binding site" evidence="7">
    <location>
        <position position="154"/>
    </location>
    <ligand>
        <name>Zn(2+)</name>
        <dbReference type="ChEBI" id="CHEBI:29105"/>
        <note>catalytic</note>
    </ligand>
</feature>
<evidence type="ECO:0000256" key="7">
    <source>
        <dbReference type="HAMAP-Rule" id="MF_00009"/>
    </source>
</evidence>
<organism evidence="9 10">
    <name type="scientific">Pseudooceanicola marinus</name>
    <dbReference type="NCBI Taxonomy" id="396013"/>
    <lineage>
        <taxon>Bacteria</taxon>
        <taxon>Pseudomonadati</taxon>
        <taxon>Pseudomonadota</taxon>
        <taxon>Alphaproteobacteria</taxon>
        <taxon>Rhodobacterales</taxon>
        <taxon>Paracoccaceae</taxon>
        <taxon>Pseudooceanicola</taxon>
    </lineage>
</organism>
<keyword evidence="2 7" id="KW-0540">Nuclease</keyword>
<dbReference type="InterPro" id="IPR020549">
    <property type="entry name" value="YbeY_CS"/>
</dbReference>
<accession>A0A1X6ZYA7</accession>
<dbReference type="EMBL" id="FWFN01000007">
    <property type="protein sequence ID" value="SLN65205.1"/>
    <property type="molecule type" value="Genomic_DNA"/>
</dbReference>
<dbReference type="AlphaFoldDB" id="A0A1X6ZYA7"/>
<dbReference type="PANTHER" id="PTHR46986">
    <property type="entry name" value="ENDORIBONUCLEASE YBEY, CHLOROPLASTIC"/>
    <property type="match status" value="1"/>
</dbReference>
<dbReference type="GO" id="GO:0004521">
    <property type="term" value="F:RNA endonuclease activity"/>
    <property type="evidence" value="ECO:0007669"/>
    <property type="project" value="UniProtKB-UniRule"/>
</dbReference>
<dbReference type="GO" id="GO:0005737">
    <property type="term" value="C:cytoplasm"/>
    <property type="evidence" value="ECO:0007669"/>
    <property type="project" value="UniProtKB-SubCell"/>
</dbReference>
<keyword evidence="7" id="KW-0963">Cytoplasm</keyword>
<evidence type="ECO:0000256" key="6">
    <source>
        <dbReference type="ARBA" id="ARBA00022833"/>
    </source>
</evidence>
<keyword evidence="5 7" id="KW-0378">Hydrolase</keyword>
<comment type="cofactor">
    <cofactor evidence="7">
        <name>Zn(2+)</name>
        <dbReference type="ChEBI" id="CHEBI:29105"/>
    </cofactor>
    <text evidence="7">Binds 1 zinc ion.</text>
</comment>
<keyword evidence="3 7" id="KW-0479">Metal-binding</keyword>
<evidence type="ECO:0000256" key="3">
    <source>
        <dbReference type="ARBA" id="ARBA00022723"/>
    </source>
</evidence>
<keyword evidence="7" id="KW-0698">rRNA processing</keyword>
<evidence type="ECO:0000256" key="4">
    <source>
        <dbReference type="ARBA" id="ARBA00022759"/>
    </source>
</evidence>
<reference evidence="9 10" key="1">
    <citation type="submission" date="2017-03" db="EMBL/GenBank/DDBJ databases">
        <authorList>
            <person name="Afonso C.L."/>
            <person name="Miller P.J."/>
            <person name="Scott M.A."/>
            <person name="Spackman E."/>
            <person name="Goraichik I."/>
            <person name="Dimitrov K.M."/>
            <person name="Suarez D.L."/>
            <person name="Swayne D.E."/>
        </authorList>
    </citation>
    <scope>NUCLEOTIDE SEQUENCE [LARGE SCALE GENOMIC DNA]</scope>
    <source>
        <strain evidence="9 10">CECT 7751</strain>
    </source>
</reference>
<dbReference type="SUPFAM" id="SSF55486">
    <property type="entry name" value="Metalloproteases ('zincins'), catalytic domain"/>
    <property type="match status" value="1"/>
</dbReference>
<dbReference type="GO" id="GO:0006364">
    <property type="term" value="P:rRNA processing"/>
    <property type="evidence" value="ECO:0007669"/>
    <property type="project" value="UniProtKB-UniRule"/>
</dbReference>
<name>A0A1X6ZYA7_9RHOB</name>